<accession>A0A1M6D8G6</accession>
<evidence type="ECO:0000313" key="3">
    <source>
        <dbReference type="Proteomes" id="UP000184342"/>
    </source>
</evidence>
<dbReference type="GO" id="GO:0004518">
    <property type="term" value="F:nuclease activity"/>
    <property type="evidence" value="ECO:0007669"/>
    <property type="project" value="InterPro"/>
</dbReference>
<dbReference type="Proteomes" id="UP000184342">
    <property type="component" value="Unassembled WGS sequence"/>
</dbReference>
<feature type="domain" description="TNase-like" evidence="1">
    <location>
        <begin position="45"/>
        <end position="187"/>
    </location>
</feature>
<dbReference type="AlphaFoldDB" id="A0A1M6D8G6"/>
<keyword evidence="3" id="KW-1185">Reference proteome</keyword>
<proteinExistence type="predicted"/>
<gene>
    <name evidence="2" type="ORF">SAMN02745691_00694</name>
</gene>
<dbReference type="GO" id="GO:0003676">
    <property type="term" value="F:nucleic acid binding"/>
    <property type="evidence" value="ECO:0007669"/>
    <property type="project" value="InterPro"/>
</dbReference>
<dbReference type="PROSITE" id="PS01123">
    <property type="entry name" value="TNASE_1"/>
    <property type="match status" value="1"/>
</dbReference>
<dbReference type="InterPro" id="IPR035437">
    <property type="entry name" value="SNase_OB-fold_sf"/>
</dbReference>
<name>A0A1M6D8G6_9FIRM</name>
<reference evidence="2 3" key="1">
    <citation type="submission" date="2016-11" db="EMBL/GenBank/DDBJ databases">
        <authorList>
            <person name="Jaros S."/>
            <person name="Januszkiewicz K."/>
            <person name="Wedrychowicz H."/>
        </authorList>
    </citation>
    <scope>NUCLEOTIDE SEQUENCE [LARGE SCALE GENOMIC DNA]</scope>
    <source>
        <strain evidence="2 3">DSM 15970</strain>
    </source>
</reference>
<dbReference type="SUPFAM" id="SSF50199">
    <property type="entry name" value="Staphylococcal nuclease"/>
    <property type="match status" value="1"/>
</dbReference>
<dbReference type="PROSITE" id="PS50830">
    <property type="entry name" value="TNASE_3"/>
    <property type="match status" value="1"/>
</dbReference>
<dbReference type="InterPro" id="IPR016071">
    <property type="entry name" value="Staphylococal_nuclease_OB-fold"/>
</dbReference>
<sequence length="187" mass="21091">MLKINSFFRMIGRALLVLLFLLIVTVSIIFKVGDGFKDRLSVNGALEQATVVRVVDGDTLWVEYEGQEKKVRLIGMDCPELNSGNSDAAGGYGEAAADYTRSLVHPGQTIYLQKDVSEVDVYDRLLRYVWLSMPSDPDDEDEMREYMLNARLILDGYAYAKKYAPDTKYSEIFSEFESEAMEEIGGL</sequence>
<dbReference type="Gene3D" id="2.40.50.90">
    <property type="match status" value="1"/>
</dbReference>
<dbReference type="Pfam" id="PF00565">
    <property type="entry name" value="SNase"/>
    <property type="match status" value="1"/>
</dbReference>
<dbReference type="STRING" id="1122934.SAMN02745691_00694"/>
<evidence type="ECO:0000259" key="1">
    <source>
        <dbReference type="PROSITE" id="PS50830"/>
    </source>
</evidence>
<dbReference type="EMBL" id="FQYT01000005">
    <property type="protein sequence ID" value="SHI69440.1"/>
    <property type="molecule type" value="Genomic_DNA"/>
</dbReference>
<protein>
    <submittedName>
        <fullName evidence="2">Micrococcal nuclease</fullName>
    </submittedName>
</protein>
<organism evidence="2 3">
    <name type="scientific">Parasporobacterium paucivorans DSM 15970</name>
    <dbReference type="NCBI Taxonomy" id="1122934"/>
    <lineage>
        <taxon>Bacteria</taxon>
        <taxon>Bacillati</taxon>
        <taxon>Bacillota</taxon>
        <taxon>Clostridia</taxon>
        <taxon>Lachnospirales</taxon>
        <taxon>Lachnospiraceae</taxon>
        <taxon>Parasporobacterium</taxon>
    </lineage>
</organism>
<evidence type="ECO:0000313" key="2">
    <source>
        <dbReference type="EMBL" id="SHI69440.1"/>
    </source>
</evidence>
<dbReference type="SMART" id="SM00318">
    <property type="entry name" value="SNc"/>
    <property type="match status" value="1"/>
</dbReference>
<dbReference type="InterPro" id="IPR002071">
    <property type="entry name" value="Thermonucl_AS"/>
</dbReference>
<dbReference type="RefSeq" id="WP_073992959.1">
    <property type="nucleotide sequence ID" value="NZ_FQYT01000005.1"/>
</dbReference>